<evidence type="ECO:0000313" key="2">
    <source>
        <dbReference type="EMBL" id="REE82210.1"/>
    </source>
</evidence>
<dbReference type="OrthoDB" id="750023at2"/>
<protein>
    <recommendedName>
        <fullName evidence="4">MORN repeat protein</fullName>
    </recommendedName>
</protein>
<proteinExistence type="predicted"/>
<evidence type="ECO:0000313" key="3">
    <source>
        <dbReference type="Proteomes" id="UP000256429"/>
    </source>
</evidence>
<evidence type="ECO:0008006" key="4">
    <source>
        <dbReference type="Google" id="ProtNLM"/>
    </source>
</evidence>
<accession>A0A3D9RQL4</accession>
<evidence type="ECO:0000256" key="1">
    <source>
        <dbReference type="SAM" id="SignalP"/>
    </source>
</evidence>
<sequence length="161" mass="18850">MKKGLLFIMTMIMMVSTAEAKIIDHRDDKLCAKRTTKVQPIVFVEKGVKFSILPNGKFKFKKLNSKNSLRAKNLHWKNQRGLNALRDRKGRIVKVGKVNIFYSRNNKITQIGSVDLTYKHGRLKKVGNLYILQRPNGNFKYIGHVKKYNKRYMLKRPIIWS</sequence>
<dbReference type="Proteomes" id="UP000256429">
    <property type="component" value="Unassembled WGS sequence"/>
</dbReference>
<organism evidence="2 3">
    <name type="scientific">Lutibacter oceani</name>
    <dbReference type="NCBI Taxonomy" id="1853311"/>
    <lineage>
        <taxon>Bacteria</taxon>
        <taxon>Pseudomonadati</taxon>
        <taxon>Bacteroidota</taxon>
        <taxon>Flavobacteriia</taxon>
        <taxon>Flavobacteriales</taxon>
        <taxon>Flavobacteriaceae</taxon>
        <taxon>Lutibacter</taxon>
    </lineage>
</organism>
<feature type="chain" id="PRO_5017661856" description="MORN repeat protein" evidence="1">
    <location>
        <begin position="21"/>
        <end position="161"/>
    </location>
</feature>
<gene>
    <name evidence="2" type="ORF">BX611_1756</name>
</gene>
<keyword evidence="3" id="KW-1185">Reference proteome</keyword>
<comment type="caution">
    <text evidence="2">The sequence shown here is derived from an EMBL/GenBank/DDBJ whole genome shotgun (WGS) entry which is preliminary data.</text>
</comment>
<dbReference type="RefSeq" id="WP_115880174.1">
    <property type="nucleotide sequence ID" value="NZ_QTTQ01000010.1"/>
</dbReference>
<dbReference type="EMBL" id="QTTQ01000010">
    <property type="protein sequence ID" value="REE82210.1"/>
    <property type="molecule type" value="Genomic_DNA"/>
</dbReference>
<feature type="signal peptide" evidence="1">
    <location>
        <begin position="1"/>
        <end position="20"/>
    </location>
</feature>
<keyword evidence="1" id="KW-0732">Signal</keyword>
<reference evidence="2 3" key="1">
    <citation type="submission" date="2018-08" db="EMBL/GenBank/DDBJ databases">
        <title>Genomic Encyclopedia of Type Strains, Phase III (KMG-III): the genomes of soil and plant-associated and newly described type strains.</title>
        <authorList>
            <person name="Whitman W."/>
        </authorList>
    </citation>
    <scope>NUCLEOTIDE SEQUENCE [LARGE SCALE GENOMIC DNA]</scope>
    <source>
        <strain evidence="2 3">325-5</strain>
    </source>
</reference>
<dbReference type="AlphaFoldDB" id="A0A3D9RQL4"/>
<name>A0A3D9RQL4_9FLAO</name>